<dbReference type="STRING" id="32264.T1JW50"/>
<dbReference type="PANTHER" id="PTHR23254">
    <property type="entry name" value="EIF4G DOMAIN PROTEIN"/>
    <property type="match status" value="1"/>
</dbReference>
<dbReference type="eggNOG" id="KOG3942">
    <property type="taxonomic scope" value="Eukaryota"/>
</dbReference>
<dbReference type="OrthoDB" id="565552at2759"/>
<dbReference type="SMART" id="SM00543">
    <property type="entry name" value="MIF4G"/>
    <property type="match status" value="1"/>
</dbReference>
<feature type="domain" description="MIF4G" evidence="5">
    <location>
        <begin position="23"/>
        <end position="263"/>
    </location>
</feature>
<protein>
    <recommendedName>
        <fullName evidence="5">MIF4G domain-containing protein</fullName>
    </recommendedName>
</protein>
<evidence type="ECO:0000256" key="1">
    <source>
        <dbReference type="ARBA" id="ARBA00004496"/>
    </source>
</evidence>
<keyword evidence="7" id="KW-1185">Reference proteome</keyword>
<keyword evidence="2" id="KW-0963">Cytoplasm</keyword>
<dbReference type="GO" id="GO:0005829">
    <property type="term" value="C:cytosol"/>
    <property type="evidence" value="ECO:0007669"/>
    <property type="project" value="TreeGrafter"/>
</dbReference>
<dbReference type="InterPro" id="IPR016024">
    <property type="entry name" value="ARM-type_fold"/>
</dbReference>
<dbReference type="OMA" id="IQWMELA"/>
<evidence type="ECO:0000313" key="6">
    <source>
        <dbReference type="EnsemblMetazoa" id="tetur02g07010.1"/>
    </source>
</evidence>
<dbReference type="GO" id="GO:0003723">
    <property type="term" value="F:RNA binding"/>
    <property type="evidence" value="ECO:0007669"/>
    <property type="project" value="InterPro"/>
</dbReference>
<dbReference type="EMBL" id="CAEY01000807">
    <property type="status" value="NOT_ANNOTATED_CDS"/>
    <property type="molecule type" value="Genomic_DNA"/>
</dbReference>
<dbReference type="AlphaFoldDB" id="T1JW50"/>
<dbReference type="EnsemblMetazoa" id="tetur02g07010.1">
    <property type="protein sequence ID" value="tetur02g07010.1"/>
    <property type="gene ID" value="tetur02g07010"/>
</dbReference>
<accession>T1JW50</accession>
<gene>
    <name evidence="6" type="primary">107371255</name>
</gene>
<evidence type="ECO:0000256" key="2">
    <source>
        <dbReference type="ARBA" id="ARBA00022490"/>
    </source>
</evidence>
<dbReference type="GO" id="GO:0006446">
    <property type="term" value="P:regulation of translational initiation"/>
    <property type="evidence" value="ECO:0007669"/>
    <property type="project" value="TreeGrafter"/>
</dbReference>
<evidence type="ECO:0000313" key="7">
    <source>
        <dbReference type="Proteomes" id="UP000015104"/>
    </source>
</evidence>
<reference evidence="6" key="2">
    <citation type="submission" date="2015-06" db="UniProtKB">
        <authorList>
            <consortium name="EnsemblMetazoa"/>
        </authorList>
    </citation>
    <scope>IDENTIFICATION</scope>
</reference>
<evidence type="ECO:0000259" key="5">
    <source>
        <dbReference type="SMART" id="SM00543"/>
    </source>
</evidence>
<dbReference type="Gene3D" id="1.25.40.180">
    <property type="match status" value="1"/>
</dbReference>
<dbReference type="InterPro" id="IPR003890">
    <property type="entry name" value="MIF4G-like_typ-3"/>
</dbReference>
<dbReference type="InterPro" id="IPR051367">
    <property type="entry name" value="mRNA_TranslReg/HistoneTransl"/>
</dbReference>
<dbReference type="KEGG" id="tut:107371255"/>
<feature type="region of interest" description="Disordered" evidence="4">
    <location>
        <begin position="152"/>
        <end position="172"/>
    </location>
</feature>
<name>T1JW50_TETUR</name>
<dbReference type="PANTHER" id="PTHR23254:SF16">
    <property type="entry name" value="CBP80_20-DEPENDENT TRANSLATION INITIATION FACTOR"/>
    <property type="match status" value="1"/>
</dbReference>
<reference evidence="7" key="1">
    <citation type="submission" date="2011-08" db="EMBL/GenBank/DDBJ databases">
        <authorList>
            <person name="Rombauts S."/>
        </authorList>
    </citation>
    <scope>NUCLEOTIDE SEQUENCE</scope>
    <source>
        <strain evidence="7">London</strain>
    </source>
</reference>
<proteinExistence type="predicted"/>
<organism evidence="6 7">
    <name type="scientific">Tetranychus urticae</name>
    <name type="common">Two-spotted spider mite</name>
    <dbReference type="NCBI Taxonomy" id="32264"/>
    <lineage>
        <taxon>Eukaryota</taxon>
        <taxon>Metazoa</taxon>
        <taxon>Ecdysozoa</taxon>
        <taxon>Arthropoda</taxon>
        <taxon>Chelicerata</taxon>
        <taxon>Arachnida</taxon>
        <taxon>Acari</taxon>
        <taxon>Acariformes</taxon>
        <taxon>Trombidiformes</taxon>
        <taxon>Prostigmata</taxon>
        <taxon>Eleutherengona</taxon>
        <taxon>Raphignathae</taxon>
        <taxon>Tetranychoidea</taxon>
        <taxon>Tetranychidae</taxon>
        <taxon>Tetranychus</taxon>
    </lineage>
</organism>
<comment type="subcellular location">
    <subcellularLocation>
        <location evidence="1">Cytoplasm</location>
    </subcellularLocation>
</comment>
<evidence type="ECO:0000256" key="3">
    <source>
        <dbReference type="ARBA" id="ARBA00022845"/>
    </source>
</evidence>
<dbReference type="HOGENOM" id="CLU_047171_0_0_1"/>
<dbReference type="Proteomes" id="UP000015104">
    <property type="component" value="Unassembled WGS sequence"/>
</dbReference>
<dbReference type="GO" id="GO:0008494">
    <property type="term" value="F:translation activator activity"/>
    <property type="evidence" value="ECO:0007669"/>
    <property type="project" value="TreeGrafter"/>
</dbReference>
<keyword evidence="3" id="KW-0810">Translation regulation</keyword>
<dbReference type="Pfam" id="PF02854">
    <property type="entry name" value="MIF4G"/>
    <property type="match status" value="1"/>
</dbReference>
<sequence>MPSSTSTTSSIEDPVDTNGHGSSLDFTKMGFPSDYVDIIIQAIDNPNNLTHEQLEELARTVCAKAFEKSLYSYPLSSVLVTICDKDTNQVFTQSLINCCREWYLDRSRLRPSDGHNTSPRKYRWAAYVAFLTDFYLNLKSKLRGVILKENLDDEDESSHSEEDGQSDDDGPVPTLHTEFADLLYDCGEDIVRGLDTTNSPTAEVECLLNILRTVGKSLEKDRPERMNELISQLKVTFIGPVSSRLSDMCVKSILQMIECAASGWTFDQSQASYYYPSLS</sequence>
<dbReference type="SUPFAM" id="SSF48371">
    <property type="entry name" value="ARM repeat"/>
    <property type="match status" value="1"/>
</dbReference>
<evidence type="ECO:0000256" key="4">
    <source>
        <dbReference type="SAM" id="MobiDB-lite"/>
    </source>
</evidence>